<feature type="domain" description="Integrase zinc-binding" evidence="2">
    <location>
        <begin position="608"/>
        <end position="657"/>
    </location>
</feature>
<evidence type="ECO:0000313" key="3">
    <source>
        <dbReference type="EMBL" id="OSX56625.1"/>
    </source>
</evidence>
<dbReference type="InterPro" id="IPR041588">
    <property type="entry name" value="Integrase_H2C2"/>
</dbReference>
<dbReference type="EMBL" id="KZ110612">
    <property type="protein sequence ID" value="OSX56625.1"/>
    <property type="molecule type" value="Genomic_DNA"/>
</dbReference>
<feature type="compositionally biased region" description="Basic and acidic residues" evidence="1">
    <location>
        <begin position="475"/>
        <end position="484"/>
    </location>
</feature>
<dbReference type="AlphaFoldDB" id="A0A1X6MJV5"/>
<reference evidence="3 4" key="1">
    <citation type="submission" date="2017-04" db="EMBL/GenBank/DDBJ databases">
        <title>Genome Sequence of the Model Brown-Rot Fungus Postia placenta SB12.</title>
        <authorList>
            <consortium name="DOE Joint Genome Institute"/>
            <person name="Gaskell J."/>
            <person name="Kersten P."/>
            <person name="Larrondo L.F."/>
            <person name="Canessa P."/>
            <person name="Martinez D."/>
            <person name="Hibbett D."/>
            <person name="Schmoll M."/>
            <person name="Kubicek C.P."/>
            <person name="Martinez A.T."/>
            <person name="Yadav J."/>
            <person name="Master E."/>
            <person name="Magnuson J.K."/>
            <person name="James T."/>
            <person name="Yaver D."/>
            <person name="Berka R."/>
            <person name="Labutti K."/>
            <person name="Lipzen A."/>
            <person name="Aerts A."/>
            <person name="Barry K."/>
            <person name="Henrissat B."/>
            <person name="Blanchette R."/>
            <person name="Grigoriev I."/>
            <person name="Cullen D."/>
        </authorList>
    </citation>
    <scope>NUCLEOTIDE SEQUENCE [LARGE SCALE GENOMIC DNA]</scope>
    <source>
        <strain evidence="3 4">MAD-698-R-SB12</strain>
    </source>
</reference>
<evidence type="ECO:0000256" key="1">
    <source>
        <dbReference type="SAM" id="MobiDB-lite"/>
    </source>
</evidence>
<proteinExistence type="predicted"/>
<evidence type="ECO:0000313" key="4">
    <source>
        <dbReference type="Proteomes" id="UP000194127"/>
    </source>
</evidence>
<evidence type="ECO:0000259" key="2">
    <source>
        <dbReference type="Pfam" id="PF17921"/>
    </source>
</evidence>
<dbReference type="STRING" id="670580.A0A1X6MJV5"/>
<keyword evidence="4" id="KW-1185">Reference proteome</keyword>
<dbReference type="RefSeq" id="XP_024333419.1">
    <property type="nucleotide sequence ID" value="XM_024480005.1"/>
</dbReference>
<accession>A0A1X6MJV5</accession>
<dbReference type="OrthoDB" id="2499658at2759"/>
<dbReference type="Proteomes" id="UP000194127">
    <property type="component" value="Unassembled WGS sequence"/>
</dbReference>
<dbReference type="Pfam" id="PF17921">
    <property type="entry name" value="Integrase_H2C2"/>
    <property type="match status" value="1"/>
</dbReference>
<dbReference type="Gene3D" id="1.10.340.70">
    <property type="match status" value="1"/>
</dbReference>
<protein>
    <recommendedName>
        <fullName evidence="2">Integrase zinc-binding domain-containing protein</fullName>
    </recommendedName>
</protein>
<dbReference type="GeneID" id="36324955"/>
<sequence>MPPKFPGKILRCVAQVFGRKRKQKQPRHDVTASTVSPATPPGLPIELFELIIDFCRYDRPTLRACALTCRAWLPRSRYNMFHDVVLHSMKQLGYFSGLVAAEPRLGALVKSLHVAPYRGHGEAYATFPFVLGDKLSRLEHLSIDLRRDFYPCVHDNFLASLSCFSTVTSLALRRVQFPSFHDFALLLAAFPKLAHLHCWQVGWVRKSYDPRAFAHMDCRLRLSELTMRGVDWSEGMVDWLLAYTSPAALVRVRVPLLLPLDVEHVERLLLAAGHTLRHLEIGIVPLNSLAARHVQSKEGTDSHMGPFPRLLQNTCLESLHLNLYGGSWAPGLLAQVASTQLRVLTIGVPTHARRRNVQHFDCCGVDRALALPQFAGLERVVFEYDKGAEEEWNSKLCDEILPRFPIARAKGLVQCRGVKRDPERENDVGDIYEGNGVGDTRSLSPSSLINLRRAAGFANKPYSTNSKNKRKPKKSSTDPEEFHPAHATKPANVKASPDSGPMSNLGMPSRVQYNCIEEDYLKSLHIRKREKALLNQALFDKIWDVLHDPQSILVGTPQFRWWVRKMFVLSYTRSTLSSVETHTVEDYSADSVPVVLHENRPVALKDQIYDVLCYCHDLAKHGGRDKTTAVVREHYSWIPKELIAQFVKACPTCVYKKTGNVDLALAMNTTEGLPGADACNEPSQILSMPSEEQSQRRVTTHCVSLRVSDLISRDSASPSRDLTQYWPTTSGPLHSPAPVHPMPPLQSWMDTALYNTQDTSSHASEVYLRATSNAQAWQR</sequence>
<feature type="region of interest" description="Disordered" evidence="1">
    <location>
        <begin position="714"/>
        <end position="738"/>
    </location>
</feature>
<feature type="region of interest" description="Disordered" evidence="1">
    <location>
        <begin position="459"/>
        <end position="506"/>
    </location>
</feature>
<organism evidence="3 4">
    <name type="scientific">Postia placenta MAD-698-R-SB12</name>
    <dbReference type="NCBI Taxonomy" id="670580"/>
    <lineage>
        <taxon>Eukaryota</taxon>
        <taxon>Fungi</taxon>
        <taxon>Dikarya</taxon>
        <taxon>Basidiomycota</taxon>
        <taxon>Agaricomycotina</taxon>
        <taxon>Agaricomycetes</taxon>
        <taxon>Polyporales</taxon>
        <taxon>Adustoporiaceae</taxon>
        <taxon>Rhodonia</taxon>
    </lineage>
</organism>
<name>A0A1X6MJV5_9APHY</name>
<gene>
    <name evidence="3" type="ORF">POSPLADRAFT_1050540</name>
</gene>
<feature type="compositionally biased region" description="Polar residues" evidence="1">
    <location>
        <begin position="714"/>
        <end position="732"/>
    </location>
</feature>